<gene>
    <name evidence="2" type="primary">AVEN_218542_1</name>
    <name evidence="2" type="ORF">TNCT_431531</name>
</gene>
<dbReference type="OrthoDB" id="5874425at2759"/>
<dbReference type="Pfam" id="PF17921">
    <property type="entry name" value="Integrase_H2C2"/>
    <property type="match status" value="1"/>
</dbReference>
<keyword evidence="3" id="KW-1185">Reference proteome</keyword>
<dbReference type="InterPro" id="IPR043128">
    <property type="entry name" value="Rev_trsase/Diguanyl_cyclase"/>
</dbReference>
<dbReference type="GO" id="GO:0071897">
    <property type="term" value="P:DNA biosynthetic process"/>
    <property type="evidence" value="ECO:0007669"/>
    <property type="project" value="UniProtKB-ARBA"/>
</dbReference>
<proteinExistence type="predicted"/>
<dbReference type="SUPFAM" id="SSF56672">
    <property type="entry name" value="DNA/RNA polymerases"/>
    <property type="match status" value="1"/>
</dbReference>
<comment type="caution">
    <text evidence="2">The sequence shown here is derived from an EMBL/GenBank/DDBJ whole genome shotgun (WGS) entry which is preliminary data.</text>
</comment>
<name>A0A8X6GTY7_TRICU</name>
<dbReference type="Gene3D" id="3.30.70.270">
    <property type="match status" value="1"/>
</dbReference>
<dbReference type="PANTHER" id="PTHR47331">
    <property type="entry name" value="PHD-TYPE DOMAIN-CONTAINING PROTEIN"/>
    <property type="match status" value="1"/>
</dbReference>
<evidence type="ECO:0000313" key="3">
    <source>
        <dbReference type="Proteomes" id="UP000887116"/>
    </source>
</evidence>
<dbReference type="EMBL" id="BMAO01026352">
    <property type="protein sequence ID" value="GFR08915.1"/>
    <property type="molecule type" value="Genomic_DNA"/>
</dbReference>
<dbReference type="InterPro" id="IPR043502">
    <property type="entry name" value="DNA/RNA_pol_sf"/>
</dbReference>
<dbReference type="InterPro" id="IPR008042">
    <property type="entry name" value="Retrotrans_Pao"/>
</dbReference>
<dbReference type="Gene3D" id="3.10.10.10">
    <property type="entry name" value="HIV Type 1 Reverse Transcriptase, subunit A, domain 1"/>
    <property type="match status" value="1"/>
</dbReference>
<dbReference type="Proteomes" id="UP000887116">
    <property type="component" value="Unassembled WGS sequence"/>
</dbReference>
<sequence length="679" mass="78469">MQDYIDKKQVEAVLKDTQNEVRLFYLPHHAVKKITNEEIKWRIVFDASSHSPGHPSLNDALEAGPNLLPDILAMLLRFRLSKIAITSDGSQAFLQLILADEDRDATRFLWYKTEYTSDGNLCIADEIVTYRFTRLPFGLTSSPFLLSASLRELATTYKQTYPIATKHIENNTYMDDFVLETSTDTEAITLYREILQLTSRISLPLAKWTTNSKTLQGVWKQENFPFREITQVLGVKWDTDKDVFQIDVQAKIVEASKEPVTKRLLLKLMSKFYDPLGLFAPVTVIVKILFQDTWLSGIKGDELLPPAVAQQWHKWINELQCLKDIRIPRWIGFSETSDVTIHVFCDASERAYGACSYARHMVNNFVEVNLICSRSKLAPVKKITLPRLELLAALLGIRLLQFTEKRTCTHTQPTTEILQYTTPSQWKHCTGTDNPADHLTRGTFPSQLPSLESWWHGPKWLNHDSDAWPTKDFPSHSQPSIEVESRKTESQSFYVATTKPILEIYIYIYISHYSSYTKLLRVTAWILRFVHNCKSHLRIIHELNCKEIEKAKDYWIQIVQRQCFSAEINALKEGRPLQKKSKISCFNPFLKDDYLRLGRGRLQFSDIPFDTQHPLILDGNHPFVHLLIQHTHMRLHHLGVRIVLSELRSSFWILRGRQAIKKALPKCLPCKLFKAKCGM</sequence>
<dbReference type="InterPro" id="IPR041588">
    <property type="entry name" value="Integrase_H2C2"/>
</dbReference>
<organism evidence="2 3">
    <name type="scientific">Trichonephila clavata</name>
    <name type="common">Joro spider</name>
    <name type="synonym">Nephila clavata</name>
    <dbReference type="NCBI Taxonomy" id="2740835"/>
    <lineage>
        <taxon>Eukaryota</taxon>
        <taxon>Metazoa</taxon>
        <taxon>Ecdysozoa</taxon>
        <taxon>Arthropoda</taxon>
        <taxon>Chelicerata</taxon>
        <taxon>Arachnida</taxon>
        <taxon>Araneae</taxon>
        <taxon>Araneomorphae</taxon>
        <taxon>Entelegynae</taxon>
        <taxon>Araneoidea</taxon>
        <taxon>Nephilidae</taxon>
        <taxon>Trichonephila</taxon>
    </lineage>
</organism>
<feature type="domain" description="Reverse transcriptase" evidence="1">
    <location>
        <begin position="15"/>
        <end position="231"/>
    </location>
</feature>
<dbReference type="AlphaFoldDB" id="A0A8X6GTY7"/>
<evidence type="ECO:0000259" key="1">
    <source>
        <dbReference type="PROSITE" id="PS50878"/>
    </source>
</evidence>
<reference evidence="2" key="1">
    <citation type="submission" date="2020-07" db="EMBL/GenBank/DDBJ databases">
        <title>Multicomponent nature underlies the extraordinary mechanical properties of spider dragline silk.</title>
        <authorList>
            <person name="Kono N."/>
            <person name="Nakamura H."/>
            <person name="Mori M."/>
            <person name="Yoshida Y."/>
            <person name="Ohtoshi R."/>
            <person name="Malay A.D."/>
            <person name="Moran D.A.P."/>
            <person name="Tomita M."/>
            <person name="Numata K."/>
            <person name="Arakawa K."/>
        </authorList>
    </citation>
    <scope>NUCLEOTIDE SEQUENCE</scope>
</reference>
<dbReference type="Pfam" id="PF00078">
    <property type="entry name" value="RVT_1"/>
    <property type="match status" value="1"/>
</dbReference>
<evidence type="ECO:0000313" key="2">
    <source>
        <dbReference type="EMBL" id="GFR08915.1"/>
    </source>
</evidence>
<accession>A0A8X6GTY7</accession>
<dbReference type="PROSITE" id="PS50878">
    <property type="entry name" value="RT_POL"/>
    <property type="match status" value="1"/>
</dbReference>
<protein>
    <submittedName>
        <fullName evidence="2">Integrase catalytic domain-containing protein</fullName>
    </submittedName>
</protein>
<dbReference type="InterPro" id="IPR000477">
    <property type="entry name" value="RT_dom"/>
</dbReference>
<dbReference type="Pfam" id="PF05380">
    <property type="entry name" value="Peptidase_A17"/>
    <property type="match status" value="1"/>
</dbReference>